<keyword evidence="3" id="KW-1185">Reference proteome</keyword>
<accession>A0ABR3EZF7</accession>
<name>A0ABR3EZF7_9AGAR</name>
<gene>
    <name evidence="2" type="ORF">V5O48_013795</name>
</gene>
<organism evidence="2 3">
    <name type="scientific">Marasmius crinis-equi</name>
    <dbReference type="NCBI Taxonomy" id="585013"/>
    <lineage>
        <taxon>Eukaryota</taxon>
        <taxon>Fungi</taxon>
        <taxon>Dikarya</taxon>
        <taxon>Basidiomycota</taxon>
        <taxon>Agaricomycotina</taxon>
        <taxon>Agaricomycetes</taxon>
        <taxon>Agaricomycetidae</taxon>
        <taxon>Agaricales</taxon>
        <taxon>Marasmiineae</taxon>
        <taxon>Marasmiaceae</taxon>
        <taxon>Marasmius</taxon>
    </lineage>
</organism>
<evidence type="ECO:0000313" key="2">
    <source>
        <dbReference type="EMBL" id="KAL0568188.1"/>
    </source>
</evidence>
<feature type="region of interest" description="Disordered" evidence="1">
    <location>
        <begin position="186"/>
        <end position="248"/>
    </location>
</feature>
<protein>
    <submittedName>
        <fullName evidence="2">Uncharacterized protein</fullName>
    </submittedName>
</protein>
<feature type="compositionally biased region" description="Polar residues" evidence="1">
    <location>
        <begin position="190"/>
        <end position="208"/>
    </location>
</feature>
<sequence length="248" mass="26700">MRRETDGPVPDPVVSDAEVEAARAAERLPITARPPSPSTYFAAGANPVESDLFSVEGPLNTTGGVYWTSVSRQPMTCPPPKSSIYPFAPGAIWINELRRPNEEPVRQVFVCLNGQGDWVVVPGDSIEEGKAGFAHPTETDRWFVMPPGKKPSWLKAATIEKNQRGTKRGNLDVLAEAAVNAKRTRFNLDPNASATTNNRRVGRASSTPHPRASTPRLIRPSLAAGPPRAATTNHTIMAVPGEPAQAPE</sequence>
<dbReference type="Proteomes" id="UP001465976">
    <property type="component" value="Unassembled WGS sequence"/>
</dbReference>
<comment type="caution">
    <text evidence="2">The sequence shown here is derived from an EMBL/GenBank/DDBJ whole genome shotgun (WGS) entry which is preliminary data.</text>
</comment>
<proteinExistence type="predicted"/>
<dbReference type="EMBL" id="JBAHYK010001395">
    <property type="protein sequence ID" value="KAL0568188.1"/>
    <property type="molecule type" value="Genomic_DNA"/>
</dbReference>
<reference evidence="2 3" key="1">
    <citation type="submission" date="2024-02" db="EMBL/GenBank/DDBJ databases">
        <title>A draft genome for the cacao thread blight pathogen Marasmius crinis-equi.</title>
        <authorList>
            <person name="Cohen S.P."/>
            <person name="Baruah I.K."/>
            <person name="Amoako-Attah I."/>
            <person name="Bukari Y."/>
            <person name="Meinhardt L.W."/>
            <person name="Bailey B.A."/>
        </authorList>
    </citation>
    <scope>NUCLEOTIDE SEQUENCE [LARGE SCALE GENOMIC DNA]</scope>
    <source>
        <strain evidence="2 3">GH-76</strain>
    </source>
</reference>
<evidence type="ECO:0000256" key="1">
    <source>
        <dbReference type="SAM" id="MobiDB-lite"/>
    </source>
</evidence>
<evidence type="ECO:0000313" key="3">
    <source>
        <dbReference type="Proteomes" id="UP001465976"/>
    </source>
</evidence>